<gene>
    <name evidence="2" type="ORF">SDC9_123570</name>
</gene>
<organism evidence="2">
    <name type="scientific">bioreactor metagenome</name>
    <dbReference type="NCBI Taxonomy" id="1076179"/>
    <lineage>
        <taxon>unclassified sequences</taxon>
        <taxon>metagenomes</taxon>
        <taxon>ecological metagenomes</taxon>
    </lineage>
</organism>
<accession>A0A645CI10</accession>
<feature type="compositionally biased region" description="Basic and acidic residues" evidence="1">
    <location>
        <begin position="1"/>
        <end position="51"/>
    </location>
</feature>
<sequence length="92" mass="10400">MGHKDVQAAEEITGRHDRDDLFRDRGDTAHSSEEDEAADRRDDDADKEAVHAESIVEGIGDRIRLHHITDKTESHDDGHREEYRKAVALEAA</sequence>
<name>A0A645CI10_9ZZZZ</name>
<proteinExistence type="predicted"/>
<dbReference type="AlphaFoldDB" id="A0A645CI10"/>
<comment type="caution">
    <text evidence="2">The sequence shown here is derived from an EMBL/GenBank/DDBJ whole genome shotgun (WGS) entry which is preliminary data.</text>
</comment>
<protein>
    <submittedName>
        <fullName evidence="2">Uncharacterized protein</fullName>
    </submittedName>
</protein>
<dbReference type="EMBL" id="VSSQ01027359">
    <property type="protein sequence ID" value="MPM76571.1"/>
    <property type="molecule type" value="Genomic_DNA"/>
</dbReference>
<evidence type="ECO:0000256" key="1">
    <source>
        <dbReference type="SAM" id="MobiDB-lite"/>
    </source>
</evidence>
<reference evidence="2" key="1">
    <citation type="submission" date="2019-08" db="EMBL/GenBank/DDBJ databases">
        <authorList>
            <person name="Kucharzyk K."/>
            <person name="Murdoch R.W."/>
            <person name="Higgins S."/>
            <person name="Loffler F."/>
        </authorList>
    </citation>
    <scope>NUCLEOTIDE SEQUENCE</scope>
</reference>
<feature type="region of interest" description="Disordered" evidence="1">
    <location>
        <begin position="1"/>
        <end position="60"/>
    </location>
</feature>
<evidence type="ECO:0000313" key="2">
    <source>
        <dbReference type="EMBL" id="MPM76571.1"/>
    </source>
</evidence>